<dbReference type="Pfam" id="PF11697">
    <property type="entry name" value="DUF3293"/>
    <property type="match status" value="1"/>
</dbReference>
<keyword evidence="2" id="KW-1185">Reference proteome</keyword>
<comment type="caution">
    <text evidence="1">The sequence shown here is derived from an EMBL/GenBank/DDBJ whole genome shotgun (WGS) entry which is preliminary data.</text>
</comment>
<gene>
    <name evidence="1" type="ORF">EA658_18075</name>
</gene>
<dbReference type="EMBL" id="SHME01000006">
    <property type="protein sequence ID" value="TAA16963.1"/>
    <property type="molecule type" value="Genomic_DNA"/>
</dbReference>
<protein>
    <submittedName>
        <fullName evidence="1">DUF3293 domain-containing protein</fullName>
    </submittedName>
</protein>
<reference evidence="1 2" key="1">
    <citation type="submission" date="2019-02" db="EMBL/GenBank/DDBJ databases">
        <title>WGS of Pseudoxanthomonas species novum from clinical isolates.</title>
        <authorList>
            <person name="Bernier A.-M."/>
            <person name="Bernard K."/>
            <person name="Vachon A."/>
        </authorList>
    </citation>
    <scope>NUCLEOTIDE SEQUENCE [LARGE SCALE GENOMIC DNA]</scope>
    <source>
        <strain evidence="2">NML 170316</strain>
    </source>
</reference>
<proteinExistence type="predicted"/>
<accession>A0ABY1W9V4</accession>
<name>A0ABY1W9V4_9GAMM</name>
<dbReference type="Proteomes" id="UP000293089">
    <property type="component" value="Unassembled WGS sequence"/>
</dbReference>
<dbReference type="InterPro" id="IPR021710">
    <property type="entry name" value="DUF3293"/>
</dbReference>
<evidence type="ECO:0000313" key="2">
    <source>
        <dbReference type="Proteomes" id="UP000293089"/>
    </source>
</evidence>
<sequence>MKMVVPTRGNLVCGCIGPEEGGRWGPQVYAMASGTPVTRPGPGPPRPWSDWRRRRAMPMIRAMDGELEQTPPALGDLARLYAAAHYFVVVGRKEWLFQVGQSAADVERQLGARSYQFVTAWNPRSCPAGEARNLEAAQVLEQRLRETSLSIHRALGCDAQGGAVEHGWLVLDVGWDQADALARDFGQAGTLYWLAGEPVRLRMQAPRPHDAPDDMFTDWTG</sequence>
<organism evidence="1 2">
    <name type="scientific">Pseudoxanthomonas winnipegensis</name>
    <dbReference type="NCBI Taxonomy" id="2480810"/>
    <lineage>
        <taxon>Bacteria</taxon>
        <taxon>Pseudomonadati</taxon>
        <taxon>Pseudomonadota</taxon>
        <taxon>Gammaproteobacteria</taxon>
        <taxon>Lysobacterales</taxon>
        <taxon>Lysobacteraceae</taxon>
        <taxon>Pseudoxanthomonas</taxon>
    </lineage>
</organism>
<evidence type="ECO:0000313" key="1">
    <source>
        <dbReference type="EMBL" id="TAA16963.1"/>
    </source>
</evidence>